<sequence>MILRRLFESVSARPDDIKASKAGPLVALQGAGRAVWTPRDYAALAREGYARNPVVHRSVRLIAEAAASVPMVLYDGERELDRHPLLELLARPNPAATGAGLMEEVYGHLLVAGNAYLERVNLEGRVRELHALRPDRVRIVPGADGWPEAYDYTVSGRTVRFSREAGGGLPVLHLKIFHPLNDHYGFAPIEAAQMSLDIHNAASNWNKALLDNAARPSGALVYGAGEAANLSDDQFERLKTELEAGYQGARNAGRPLLLEGGLDWKPMGLAPKDMDFIEAKNQAAREIALAFGVPPMLLGIPGDNTFANYQEANRAFWRQSVLPLATRALDAVGRWLSPAFGEGLRLAPDPDRVEALSVEREALWRRVEAASFLSRDEKRVAVGYGVEEGGA</sequence>
<reference evidence="1 2" key="1">
    <citation type="submission" date="2020-07" db="EMBL/GenBank/DDBJ databases">
        <title>Stappia sp., F7233, whole genome shotgun sequencing project.</title>
        <authorList>
            <person name="Jiang S."/>
            <person name="Liu Z.W."/>
            <person name="Du Z.J."/>
        </authorList>
    </citation>
    <scope>NUCLEOTIDE SEQUENCE [LARGE SCALE GENOMIC DNA]</scope>
    <source>
        <strain evidence="1 2">F7233</strain>
    </source>
</reference>
<dbReference type="InterPro" id="IPR006944">
    <property type="entry name" value="Phage/GTA_portal"/>
</dbReference>
<protein>
    <submittedName>
        <fullName evidence="1">Phage portal protein</fullName>
    </submittedName>
</protein>
<dbReference type="RefSeq" id="WP_182162699.1">
    <property type="nucleotide sequence ID" value="NZ_JACFXV010000043.1"/>
</dbReference>
<dbReference type="AlphaFoldDB" id="A0A839ABD7"/>
<accession>A0A839ABD7</accession>
<dbReference type="Pfam" id="PF04860">
    <property type="entry name" value="Phage_portal"/>
    <property type="match status" value="1"/>
</dbReference>
<dbReference type="EMBL" id="JACFXV010000043">
    <property type="protein sequence ID" value="MBA5776358.1"/>
    <property type="molecule type" value="Genomic_DNA"/>
</dbReference>
<keyword evidence="2" id="KW-1185">Reference proteome</keyword>
<gene>
    <name evidence="1" type="ORF">H2509_04370</name>
</gene>
<dbReference type="InterPro" id="IPR006427">
    <property type="entry name" value="Portal_HK97"/>
</dbReference>
<name>A0A839ABD7_9HYPH</name>
<organism evidence="1 2">
    <name type="scientific">Stappia albiluteola</name>
    <dbReference type="NCBI Taxonomy" id="2758565"/>
    <lineage>
        <taxon>Bacteria</taxon>
        <taxon>Pseudomonadati</taxon>
        <taxon>Pseudomonadota</taxon>
        <taxon>Alphaproteobacteria</taxon>
        <taxon>Hyphomicrobiales</taxon>
        <taxon>Stappiaceae</taxon>
        <taxon>Stappia</taxon>
    </lineage>
</organism>
<proteinExistence type="predicted"/>
<dbReference type="Proteomes" id="UP000541109">
    <property type="component" value="Unassembled WGS sequence"/>
</dbReference>
<evidence type="ECO:0000313" key="1">
    <source>
        <dbReference type="EMBL" id="MBA5776358.1"/>
    </source>
</evidence>
<comment type="caution">
    <text evidence="1">The sequence shown here is derived from an EMBL/GenBank/DDBJ whole genome shotgun (WGS) entry which is preliminary data.</text>
</comment>
<dbReference type="NCBIfam" id="TIGR01537">
    <property type="entry name" value="portal_HK97"/>
    <property type="match status" value="1"/>
</dbReference>
<evidence type="ECO:0000313" key="2">
    <source>
        <dbReference type="Proteomes" id="UP000541109"/>
    </source>
</evidence>